<sequence length="48" mass="5325">MIKMRKNIYGSVGCAISEFVPKPENVGTPTFLNDEKNHSKSLITAKET</sequence>
<keyword evidence="3" id="KW-1185">Reference proteome</keyword>
<reference evidence="2" key="1">
    <citation type="submission" date="2013-05" db="EMBL/GenBank/DDBJ databases">
        <authorList>
            <person name="Harkins D.M."/>
            <person name="Durkin A.S."/>
            <person name="Brinkac L.M."/>
            <person name="Haft D.H."/>
            <person name="Selengut J.D."/>
            <person name="Sanka R."/>
            <person name="DePew J."/>
            <person name="Purushe J."/>
            <person name="Galloway R.L."/>
            <person name="Vinetz J.M."/>
            <person name="Sutton G.G."/>
            <person name="Nierman W.C."/>
            <person name="Fouts D.E."/>
        </authorList>
    </citation>
    <scope>NUCLEOTIDE SEQUENCE [LARGE SCALE GENOMIC DNA]</scope>
    <source>
        <strain evidence="2">80-412</strain>
    </source>
</reference>
<dbReference type="AlphaFoldDB" id="T0FST8"/>
<dbReference type="Proteomes" id="UP000015445">
    <property type="component" value="Unassembled WGS sequence"/>
</dbReference>
<evidence type="ECO:0000313" key="3">
    <source>
        <dbReference type="Proteomes" id="UP000015445"/>
    </source>
</evidence>
<gene>
    <name evidence="2" type="ORF">LEP1GSC193_3136</name>
</gene>
<feature type="region of interest" description="Disordered" evidence="1">
    <location>
        <begin position="28"/>
        <end position="48"/>
    </location>
</feature>
<dbReference type="EMBL" id="AOHD02000028">
    <property type="protein sequence ID" value="EQA80765.1"/>
    <property type="molecule type" value="Genomic_DNA"/>
</dbReference>
<proteinExistence type="predicted"/>
<name>T0FST8_9LEPT</name>
<evidence type="ECO:0000313" key="2">
    <source>
        <dbReference type="EMBL" id="EQA80765.1"/>
    </source>
</evidence>
<accession>T0FST8</accession>
<protein>
    <submittedName>
        <fullName evidence="2">Uncharacterized protein</fullName>
    </submittedName>
</protein>
<organism evidence="2 3">
    <name type="scientific">Leptospira alstonii serovar Pingchang str. 80-412</name>
    <dbReference type="NCBI Taxonomy" id="1218564"/>
    <lineage>
        <taxon>Bacteria</taxon>
        <taxon>Pseudomonadati</taxon>
        <taxon>Spirochaetota</taxon>
        <taxon>Spirochaetia</taxon>
        <taxon>Leptospirales</taxon>
        <taxon>Leptospiraceae</taxon>
        <taxon>Leptospira</taxon>
    </lineage>
</organism>
<comment type="caution">
    <text evidence="2">The sequence shown here is derived from an EMBL/GenBank/DDBJ whole genome shotgun (WGS) entry which is preliminary data.</text>
</comment>
<evidence type="ECO:0000256" key="1">
    <source>
        <dbReference type="SAM" id="MobiDB-lite"/>
    </source>
</evidence>